<reference evidence="1" key="1">
    <citation type="submission" date="2023-10" db="EMBL/GenBank/DDBJ databases">
        <authorList>
            <person name="Chen Y."/>
            <person name="Shah S."/>
            <person name="Dougan E. K."/>
            <person name="Thang M."/>
            <person name="Chan C."/>
        </authorList>
    </citation>
    <scope>NUCLEOTIDE SEQUENCE [LARGE SCALE GENOMIC DNA]</scope>
</reference>
<evidence type="ECO:0008006" key="3">
    <source>
        <dbReference type="Google" id="ProtNLM"/>
    </source>
</evidence>
<dbReference type="EMBL" id="CAUYUJ010000869">
    <property type="protein sequence ID" value="CAK0792933.1"/>
    <property type="molecule type" value="Genomic_DNA"/>
</dbReference>
<comment type="caution">
    <text evidence="1">The sequence shown here is derived from an EMBL/GenBank/DDBJ whole genome shotgun (WGS) entry which is preliminary data.</text>
</comment>
<proteinExistence type="predicted"/>
<evidence type="ECO:0000313" key="1">
    <source>
        <dbReference type="EMBL" id="CAK0792933.1"/>
    </source>
</evidence>
<protein>
    <recommendedName>
        <fullName evidence="3">Nucleotide-diphospho-sugar transferase domain-containing protein</fullName>
    </recommendedName>
</protein>
<keyword evidence="2" id="KW-1185">Reference proteome</keyword>
<evidence type="ECO:0000313" key="2">
    <source>
        <dbReference type="Proteomes" id="UP001189429"/>
    </source>
</evidence>
<gene>
    <name evidence="1" type="ORF">PCOR1329_LOCUS3378</name>
</gene>
<name>A0ABN9PIW4_9DINO</name>
<dbReference type="Proteomes" id="UP001189429">
    <property type="component" value="Unassembled WGS sequence"/>
</dbReference>
<organism evidence="1 2">
    <name type="scientific">Prorocentrum cordatum</name>
    <dbReference type="NCBI Taxonomy" id="2364126"/>
    <lineage>
        <taxon>Eukaryota</taxon>
        <taxon>Sar</taxon>
        <taxon>Alveolata</taxon>
        <taxon>Dinophyceae</taxon>
        <taxon>Prorocentrales</taxon>
        <taxon>Prorocentraceae</taxon>
        <taxon>Prorocentrum</taxon>
    </lineage>
</organism>
<accession>A0ABN9PIW4</accession>
<sequence length="265" mass="28304">MVAGVPCDEQGPHGHVRACACVADRGDFGVPAAPSGWWDCAKKGDEAKCFRSIAHEAFNWEKEKLMLDYLSSPHNFSHVMVLDADAALVHHAHDIMSGMAAELSAAGKELLITNEDWMGPGAGASRINGGLLFAANSPFTRALFEDMLDAHARGGGFKQPRIGGAPLRCGKSEQLCLNGLQDRQEFASRALLASGTRYNRGGCVLTRCGDGTGDPNQKMKRSGLLDPTLEIMHFMGNSKQFASRAICQDGQTLTGQGPHGYGCAE</sequence>